<dbReference type="EMBL" id="JAVDWU010000002">
    <property type="protein sequence ID" value="MDR7149243.1"/>
    <property type="molecule type" value="Genomic_DNA"/>
</dbReference>
<dbReference type="InterPro" id="IPR018639">
    <property type="entry name" value="DUF2062"/>
</dbReference>
<dbReference type="Pfam" id="PF09835">
    <property type="entry name" value="DUF2062"/>
    <property type="match status" value="1"/>
</dbReference>
<feature type="domain" description="DUF2062" evidence="2">
    <location>
        <begin position="21"/>
        <end position="179"/>
    </location>
</feature>
<keyword evidence="1" id="KW-0812">Transmembrane</keyword>
<organism evidence="3 4">
    <name type="scientific">Hydrogenophaga palleronii</name>
    <dbReference type="NCBI Taxonomy" id="65655"/>
    <lineage>
        <taxon>Bacteria</taxon>
        <taxon>Pseudomonadati</taxon>
        <taxon>Pseudomonadota</taxon>
        <taxon>Betaproteobacteria</taxon>
        <taxon>Burkholderiales</taxon>
        <taxon>Comamonadaceae</taxon>
        <taxon>Hydrogenophaga</taxon>
    </lineage>
</organism>
<feature type="transmembrane region" description="Helical" evidence="1">
    <location>
        <begin position="41"/>
        <end position="70"/>
    </location>
</feature>
<protein>
    <submittedName>
        <fullName evidence="3">Uncharacterized protein (DUF2062 family)</fullName>
    </submittedName>
</protein>
<reference evidence="3 4" key="1">
    <citation type="submission" date="2023-07" db="EMBL/GenBank/DDBJ databases">
        <title>Sorghum-associated microbial communities from plants grown in Nebraska, USA.</title>
        <authorList>
            <person name="Schachtman D."/>
        </authorList>
    </citation>
    <scope>NUCLEOTIDE SEQUENCE [LARGE SCALE GENOMIC DNA]</scope>
    <source>
        <strain evidence="3 4">4249</strain>
    </source>
</reference>
<evidence type="ECO:0000256" key="1">
    <source>
        <dbReference type="SAM" id="Phobius"/>
    </source>
</evidence>
<dbReference type="PANTHER" id="PTHR40547">
    <property type="entry name" value="SLL0298 PROTEIN"/>
    <property type="match status" value="1"/>
</dbReference>
<keyword evidence="1" id="KW-0472">Membrane</keyword>
<feature type="transmembrane region" description="Helical" evidence="1">
    <location>
        <begin position="149"/>
        <end position="174"/>
    </location>
</feature>
<dbReference type="PANTHER" id="PTHR40547:SF1">
    <property type="entry name" value="SLL0298 PROTEIN"/>
    <property type="match status" value="1"/>
</dbReference>
<evidence type="ECO:0000313" key="4">
    <source>
        <dbReference type="Proteomes" id="UP001265700"/>
    </source>
</evidence>
<evidence type="ECO:0000259" key="2">
    <source>
        <dbReference type="Pfam" id="PF09835"/>
    </source>
</evidence>
<keyword evidence="4" id="KW-1185">Reference proteome</keyword>
<keyword evidence="1" id="KW-1133">Transmembrane helix</keyword>
<accession>A0ABU1WJ20</accession>
<sequence length="202" mass="22534">MKKRLKSWLPKPETLLQNRWLRWMGPALRHPRLWHFSRKGISLGLALGIFFGLLIPVAQIPFSATLAVILRANLPMAVASTLVTNPVTFGPVYYGAYRLGKAVLGEPPVSEEEAMRVLEDAQVEPPEITGLSDRAAYWAEHLRTVGKPLVVGLAIVASASGIAVYFLASGLWVLRTRWNRNKRLRDRAARLPSQPQPAERKP</sequence>
<evidence type="ECO:0000313" key="3">
    <source>
        <dbReference type="EMBL" id="MDR7149243.1"/>
    </source>
</evidence>
<name>A0ABU1WJ20_9BURK</name>
<proteinExistence type="predicted"/>
<dbReference type="RefSeq" id="WP_310312908.1">
    <property type="nucleotide sequence ID" value="NZ_JAVDWU010000002.1"/>
</dbReference>
<gene>
    <name evidence="3" type="ORF">J2W49_001192</name>
</gene>
<dbReference type="Proteomes" id="UP001265700">
    <property type="component" value="Unassembled WGS sequence"/>
</dbReference>
<comment type="caution">
    <text evidence="3">The sequence shown here is derived from an EMBL/GenBank/DDBJ whole genome shotgun (WGS) entry which is preliminary data.</text>
</comment>